<reference evidence="2 3" key="1">
    <citation type="journal article" date="2013" name="PLoS ONE">
        <title>Identification and characterization of three novel lipases belonging to families II and V from Anaerovibrio lipolyticus 5ST.</title>
        <authorList>
            <person name="Prive F."/>
            <person name="Kaderbhai N.N."/>
            <person name="Girdwood S."/>
            <person name="Worgan H.J."/>
            <person name="Pinloche E."/>
            <person name="Scollan N.D."/>
            <person name="Huws S.A."/>
            <person name="Newbold C.J."/>
        </authorList>
    </citation>
    <scope>NUCLEOTIDE SEQUENCE [LARGE SCALE GENOMIC DNA]</scope>
    <source>
        <strain evidence="2 3">5S</strain>
    </source>
</reference>
<gene>
    <name evidence="2" type="ORF">NZ47_12415</name>
</gene>
<dbReference type="RefSeq" id="WP_039211487.1">
    <property type="nucleotide sequence ID" value="NZ_JSCE01000231.1"/>
</dbReference>
<dbReference type="AlphaFoldDB" id="A0A0B2JV44"/>
<evidence type="ECO:0000313" key="2">
    <source>
        <dbReference type="EMBL" id="KHM49707.1"/>
    </source>
</evidence>
<feature type="transmembrane region" description="Helical" evidence="1">
    <location>
        <begin position="155"/>
        <end position="173"/>
    </location>
</feature>
<protein>
    <submittedName>
        <fullName evidence="2">Uncharacterized protein</fullName>
    </submittedName>
</protein>
<dbReference type="Proteomes" id="UP000030993">
    <property type="component" value="Unassembled WGS sequence"/>
</dbReference>
<keyword evidence="1" id="KW-0812">Transmembrane</keyword>
<dbReference type="EMBL" id="JSCE01000231">
    <property type="protein sequence ID" value="KHM49707.1"/>
    <property type="molecule type" value="Genomic_DNA"/>
</dbReference>
<keyword evidence="1" id="KW-0472">Membrane</keyword>
<organism evidence="2 3">
    <name type="scientific">Anaerovibrio lipolyticus</name>
    <dbReference type="NCBI Taxonomy" id="82374"/>
    <lineage>
        <taxon>Bacteria</taxon>
        <taxon>Bacillati</taxon>
        <taxon>Bacillota</taxon>
        <taxon>Negativicutes</taxon>
        <taxon>Selenomonadales</taxon>
        <taxon>Selenomonadaceae</taxon>
        <taxon>Anaerovibrio</taxon>
    </lineage>
</organism>
<evidence type="ECO:0000313" key="3">
    <source>
        <dbReference type="Proteomes" id="UP000030993"/>
    </source>
</evidence>
<evidence type="ECO:0000256" key="1">
    <source>
        <dbReference type="SAM" id="Phobius"/>
    </source>
</evidence>
<proteinExistence type="predicted"/>
<accession>A0A0B2JV44</accession>
<sequence>MGIEDTHLWKDYYDGCEEEGWQDADPFDKDSQDAYDAIWDDCSMDRDEFEEDNYDSDFFDERDNDNVKVDNPPAATPRTRNIYIPIIDNPRKPRYYCPKCHSNGAIRLKYITPPPQLDSSQAVHYFYLLISLIFLLPALRSVADIVMGIDITGNLLIIGVSGAISFFAGRAYLSNKKQHEERCKIYQQQYDVWANGYRCTACGTHYPMQTDDNDLPNK</sequence>
<name>A0A0B2JV44_9FIRM</name>
<keyword evidence="1" id="KW-1133">Transmembrane helix</keyword>
<feature type="transmembrane region" description="Helical" evidence="1">
    <location>
        <begin position="125"/>
        <end position="143"/>
    </location>
</feature>
<keyword evidence="3" id="KW-1185">Reference proteome</keyword>
<comment type="caution">
    <text evidence="2">The sequence shown here is derived from an EMBL/GenBank/DDBJ whole genome shotgun (WGS) entry which is preliminary data.</text>
</comment>